<evidence type="ECO:0000256" key="2">
    <source>
        <dbReference type="PROSITE-ProRule" id="PRU00235"/>
    </source>
</evidence>
<dbReference type="PROSITE" id="PS00626">
    <property type="entry name" value="RCC1_2"/>
    <property type="match status" value="1"/>
</dbReference>
<accession>A0A7N0VHW5</accession>
<keyword evidence="4" id="KW-1185">Reference proteome</keyword>
<dbReference type="PROSITE" id="PS50012">
    <property type="entry name" value="RCC1_3"/>
    <property type="match status" value="7"/>
</dbReference>
<dbReference type="EnsemblPlants" id="Kaladp0867s0043.1.v1.1">
    <property type="protein sequence ID" value="Kaladp0867s0043.1.v1.1"/>
    <property type="gene ID" value="Kaladp0867s0043.v1.1"/>
</dbReference>
<dbReference type="PANTHER" id="PTHR22870">
    <property type="entry name" value="REGULATOR OF CHROMOSOME CONDENSATION"/>
    <property type="match status" value="1"/>
</dbReference>
<dbReference type="InterPro" id="IPR009091">
    <property type="entry name" value="RCC1/BLIP-II"/>
</dbReference>
<dbReference type="Proteomes" id="UP000594263">
    <property type="component" value="Unplaced"/>
</dbReference>
<dbReference type="InterPro" id="IPR051210">
    <property type="entry name" value="Ub_ligase/GEF_domain"/>
</dbReference>
<evidence type="ECO:0000313" key="3">
    <source>
        <dbReference type="EnsemblPlants" id="Kaladp0867s0043.1.v1.1"/>
    </source>
</evidence>
<dbReference type="InterPro" id="IPR000408">
    <property type="entry name" value="Reg_chr_condens"/>
</dbReference>
<feature type="repeat" description="RCC1" evidence="2">
    <location>
        <begin position="503"/>
        <end position="538"/>
    </location>
</feature>
<evidence type="ECO:0008006" key="5">
    <source>
        <dbReference type="Google" id="ProtNLM"/>
    </source>
</evidence>
<proteinExistence type="predicted"/>
<dbReference type="AlphaFoldDB" id="A0A7N0VHW5"/>
<feature type="repeat" description="RCC1" evidence="2">
    <location>
        <begin position="211"/>
        <end position="272"/>
    </location>
</feature>
<evidence type="ECO:0000256" key="1">
    <source>
        <dbReference type="ARBA" id="ARBA00022737"/>
    </source>
</evidence>
<feature type="repeat" description="RCC1" evidence="2">
    <location>
        <begin position="383"/>
        <end position="434"/>
    </location>
</feature>
<dbReference type="Pfam" id="PF00415">
    <property type="entry name" value="RCC1"/>
    <property type="match status" value="4"/>
</dbReference>
<dbReference type="PANTHER" id="PTHR22870:SF387">
    <property type="entry name" value="(RAPE) HYPOTHETICAL PROTEIN"/>
    <property type="match status" value="1"/>
</dbReference>
<feature type="repeat" description="RCC1" evidence="2">
    <location>
        <begin position="435"/>
        <end position="502"/>
    </location>
</feature>
<reference evidence="3" key="1">
    <citation type="submission" date="2021-01" db="UniProtKB">
        <authorList>
            <consortium name="EnsemblPlants"/>
        </authorList>
    </citation>
    <scope>IDENTIFICATION</scope>
</reference>
<feature type="repeat" description="RCC1" evidence="2">
    <location>
        <begin position="273"/>
        <end position="325"/>
    </location>
</feature>
<dbReference type="Gramene" id="Kaladp0867s0043.1.v1.1">
    <property type="protein sequence ID" value="Kaladp0867s0043.1.v1.1"/>
    <property type="gene ID" value="Kaladp0867s0043.v1.1"/>
</dbReference>
<name>A0A7N0VHW5_KALFE</name>
<dbReference type="SUPFAM" id="SSF50985">
    <property type="entry name" value="RCC1/BLIP-II"/>
    <property type="match status" value="1"/>
</dbReference>
<feature type="repeat" description="RCC1" evidence="2">
    <location>
        <begin position="329"/>
        <end position="382"/>
    </location>
</feature>
<protein>
    <recommendedName>
        <fullName evidence="5">Ultraviolet-B receptor UVR8</fullName>
    </recommendedName>
</protein>
<organism evidence="3 4">
    <name type="scientific">Kalanchoe fedtschenkoi</name>
    <name type="common">Lavender scallops</name>
    <name type="synonym">South American air plant</name>
    <dbReference type="NCBI Taxonomy" id="63787"/>
    <lineage>
        <taxon>Eukaryota</taxon>
        <taxon>Viridiplantae</taxon>
        <taxon>Streptophyta</taxon>
        <taxon>Embryophyta</taxon>
        <taxon>Tracheophyta</taxon>
        <taxon>Spermatophyta</taxon>
        <taxon>Magnoliopsida</taxon>
        <taxon>eudicotyledons</taxon>
        <taxon>Gunneridae</taxon>
        <taxon>Pentapetalae</taxon>
        <taxon>Saxifragales</taxon>
        <taxon>Crassulaceae</taxon>
        <taxon>Kalanchoe</taxon>
    </lineage>
</organism>
<feature type="repeat" description="RCC1" evidence="2">
    <location>
        <begin position="159"/>
        <end position="210"/>
    </location>
</feature>
<sequence>MDASASEIVAAIKHLRLPEQSVLIPASPPKKHKPLEECSKEDFLLAASPSIFLHVLTDYGLDAQTLARLEATCTFFRRPAQLSPDTELPLSEVAALDMCYKRAIFKPMTTEERQHLKQRCGGSWKLVLRFFLAGEACTRRGKAVPLAGPGHSIALAKNGDVYSFGANSFGELGNGTTEDQTQPCLIRSLAGVRIIQASVAFGITLLISDAGRVYAFGRGRVITGAAHHALAESDHGNGVKNVSTPHLIESLKDIFVVQAVIGNFFTAFLSREGRVYTVSWGKDGKLAHNTDMEDLEPRPLLGALENVPVVQISAGYCYLLALTCQPGGMSVYSVGCGLGGKLGHGVKADEAHPRLIEEFRTLNLQPKMISAGAWHSAVVGADGRVFTWGWGLYGCLGHGDEECQSSPKLVQALANVKAAYVAAGDYMTFVVSEGGDVYSCGWGETSSLGHTSADNPEGNEQRSHVLTPELVASLKKLGERIVHISITNSVHGEAHTFALAESGKLYAFGAGRRGQLGVKLGANVTERCYPELINIDLS</sequence>
<evidence type="ECO:0000313" key="4">
    <source>
        <dbReference type="Proteomes" id="UP000594263"/>
    </source>
</evidence>
<dbReference type="Gene3D" id="2.130.10.30">
    <property type="entry name" value="Regulator of chromosome condensation 1/beta-lactamase-inhibitor protein II"/>
    <property type="match status" value="2"/>
</dbReference>
<keyword evidence="1" id="KW-0677">Repeat</keyword>
<dbReference type="PRINTS" id="PR00633">
    <property type="entry name" value="RCCNDNSATION"/>
</dbReference>